<organism evidence="2 3">
    <name type="scientific">Brassica napus</name>
    <name type="common">Rape</name>
    <dbReference type="NCBI Taxonomy" id="3708"/>
    <lineage>
        <taxon>Eukaryota</taxon>
        <taxon>Viridiplantae</taxon>
        <taxon>Streptophyta</taxon>
        <taxon>Embryophyta</taxon>
        <taxon>Tracheophyta</taxon>
        <taxon>Spermatophyta</taxon>
        <taxon>Magnoliopsida</taxon>
        <taxon>eudicotyledons</taxon>
        <taxon>Gunneridae</taxon>
        <taxon>Pentapetalae</taxon>
        <taxon>rosids</taxon>
        <taxon>malvids</taxon>
        <taxon>Brassicales</taxon>
        <taxon>Brassicaceae</taxon>
        <taxon>Brassiceae</taxon>
        <taxon>Brassica</taxon>
    </lineage>
</organism>
<proteinExistence type="predicted"/>
<feature type="region of interest" description="Disordered" evidence="1">
    <location>
        <begin position="1"/>
        <end position="43"/>
    </location>
</feature>
<keyword evidence="3" id="KW-1185">Reference proteome</keyword>
<dbReference type="Proteomes" id="UP000824890">
    <property type="component" value="Unassembled WGS sequence"/>
</dbReference>
<protein>
    <submittedName>
        <fullName evidence="2">Uncharacterized protein</fullName>
    </submittedName>
</protein>
<evidence type="ECO:0000313" key="3">
    <source>
        <dbReference type="Proteomes" id="UP000824890"/>
    </source>
</evidence>
<reference evidence="2 3" key="1">
    <citation type="submission" date="2021-05" db="EMBL/GenBank/DDBJ databases">
        <title>Genome Assembly of Synthetic Allotetraploid Brassica napus Reveals Homoeologous Exchanges between Subgenomes.</title>
        <authorList>
            <person name="Davis J.T."/>
        </authorList>
    </citation>
    <scope>NUCLEOTIDE SEQUENCE [LARGE SCALE GENOMIC DNA]</scope>
    <source>
        <strain evidence="3">cv. Da-Ae</strain>
        <tissue evidence="2">Seedling</tissue>
    </source>
</reference>
<dbReference type="EMBL" id="JAGKQM010000009">
    <property type="protein sequence ID" value="KAH0912322.1"/>
    <property type="molecule type" value="Genomic_DNA"/>
</dbReference>
<evidence type="ECO:0000256" key="1">
    <source>
        <dbReference type="SAM" id="MobiDB-lite"/>
    </source>
</evidence>
<comment type="caution">
    <text evidence="2">The sequence shown here is derived from an EMBL/GenBank/DDBJ whole genome shotgun (WGS) entry which is preliminary data.</text>
</comment>
<sequence length="101" mass="11598">MLVKSQSKREELHPTSPLDSNLLETAAEAEQKEQQQSTRKAKQEFQRFLPWVREANSAFKSWAIKMSSLHRPTWRKAGIFEAVMASTKGLNKDTKKPIATR</sequence>
<gene>
    <name evidence="2" type="ORF">HID58_035643</name>
</gene>
<evidence type="ECO:0000313" key="2">
    <source>
        <dbReference type="EMBL" id="KAH0912322.1"/>
    </source>
</evidence>
<accession>A0ABQ8C6D8</accession>
<name>A0ABQ8C6D8_BRANA</name>